<dbReference type="Gene3D" id="3.40.50.1240">
    <property type="entry name" value="Phosphoglycerate mutase-like"/>
    <property type="match status" value="1"/>
</dbReference>
<dbReference type="InterPro" id="IPR029033">
    <property type="entry name" value="His_PPase_superfam"/>
</dbReference>
<accession>A0A9N8HDA1</accession>
<dbReference type="Proteomes" id="UP001153069">
    <property type="component" value="Unassembled WGS sequence"/>
</dbReference>
<dbReference type="GO" id="GO:0016791">
    <property type="term" value="F:phosphatase activity"/>
    <property type="evidence" value="ECO:0007669"/>
    <property type="project" value="TreeGrafter"/>
</dbReference>
<proteinExistence type="predicted"/>
<dbReference type="SUPFAM" id="SSF53254">
    <property type="entry name" value="Phosphoglycerate mutase-like"/>
    <property type="match status" value="1"/>
</dbReference>
<dbReference type="Pfam" id="PF00300">
    <property type="entry name" value="His_Phos_1"/>
    <property type="match status" value="1"/>
</dbReference>
<dbReference type="PANTHER" id="PTHR48100:SF1">
    <property type="entry name" value="HISTIDINE PHOSPHATASE FAMILY PROTEIN-RELATED"/>
    <property type="match status" value="1"/>
</dbReference>
<comment type="caution">
    <text evidence="1">The sequence shown here is derived from an EMBL/GenBank/DDBJ whole genome shotgun (WGS) entry which is preliminary data.</text>
</comment>
<dbReference type="OrthoDB" id="496981at2759"/>
<gene>
    <name evidence="1" type="ORF">SEMRO_352_G124120.1</name>
</gene>
<dbReference type="CDD" id="cd07067">
    <property type="entry name" value="HP_PGM_like"/>
    <property type="match status" value="1"/>
</dbReference>
<dbReference type="SMART" id="SM00855">
    <property type="entry name" value="PGAM"/>
    <property type="match status" value="1"/>
</dbReference>
<name>A0A9N8HDA1_9STRA</name>
<reference evidence="1" key="1">
    <citation type="submission" date="2020-06" db="EMBL/GenBank/DDBJ databases">
        <authorList>
            <consortium name="Plant Systems Biology data submission"/>
        </authorList>
    </citation>
    <scope>NUCLEOTIDE SEQUENCE</scope>
    <source>
        <strain evidence="1">D6</strain>
    </source>
</reference>
<evidence type="ECO:0000313" key="1">
    <source>
        <dbReference type="EMBL" id="CAB9508557.1"/>
    </source>
</evidence>
<dbReference type="InterPro" id="IPR013078">
    <property type="entry name" value="His_Pase_superF_clade-1"/>
</dbReference>
<keyword evidence="2" id="KW-1185">Reference proteome</keyword>
<sequence length="231" mass="26647">MKASGKRDEKIQTIMFLRHGVAKHNLPDPVTGASPNLRSPTLWDPPLVTQGMKQALSVRERLADGPLQSVDLIIASPLTRCLQTAHLVFFPPGTSSYDKDPIPLTCMEQVREAYGMHYPDKRRDKSLLEKHWPFVHFDPSMTDRDEQWSETRRETIDDVVQRVTQFLDWVAKREETNICVVSHGVWIEACFQAYFPMMLENGRRVYNCDFFQGQLVSQNGKFVRLQNLGRI</sequence>
<evidence type="ECO:0000313" key="2">
    <source>
        <dbReference type="Proteomes" id="UP001153069"/>
    </source>
</evidence>
<dbReference type="InterPro" id="IPR050275">
    <property type="entry name" value="PGM_Phosphatase"/>
</dbReference>
<dbReference type="GO" id="GO:0005737">
    <property type="term" value="C:cytoplasm"/>
    <property type="evidence" value="ECO:0007669"/>
    <property type="project" value="TreeGrafter"/>
</dbReference>
<dbReference type="PANTHER" id="PTHR48100">
    <property type="entry name" value="BROAD-SPECIFICITY PHOSPHATASE YOR283W-RELATED"/>
    <property type="match status" value="1"/>
</dbReference>
<protein>
    <submittedName>
        <fullName evidence="1">Phosphoglycerate mutase</fullName>
    </submittedName>
</protein>
<organism evidence="1 2">
    <name type="scientific">Seminavis robusta</name>
    <dbReference type="NCBI Taxonomy" id="568900"/>
    <lineage>
        <taxon>Eukaryota</taxon>
        <taxon>Sar</taxon>
        <taxon>Stramenopiles</taxon>
        <taxon>Ochrophyta</taxon>
        <taxon>Bacillariophyta</taxon>
        <taxon>Bacillariophyceae</taxon>
        <taxon>Bacillariophycidae</taxon>
        <taxon>Naviculales</taxon>
        <taxon>Naviculaceae</taxon>
        <taxon>Seminavis</taxon>
    </lineage>
</organism>
<dbReference type="EMBL" id="CAICTM010000351">
    <property type="protein sequence ID" value="CAB9508557.1"/>
    <property type="molecule type" value="Genomic_DNA"/>
</dbReference>
<dbReference type="AlphaFoldDB" id="A0A9N8HDA1"/>